<evidence type="ECO:0000313" key="2">
    <source>
        <dbReference type="Proteomes" id="UP000027997"/>
    </source>
</evidence>
<sequence>MSKTFQPCARIISALNVEDEAIRAFYTSLINNQSVDEYINERHLHFCSRQIEGFFLSHVLALTELALELHVVR</sequence>
<name>A0A081K6W4_9GAMM</name>
<comment type="caution">
    <text evidence="1">The sequence shown here is derived from an EMBL/GenBank/DDBJ whole genome shotgun (WGS) entry which is preliminary data.</text>
</comment>
<protein>
    <submittedName>
        <fullName evidence="1">Uncharacterized protein</fullName>
    </submittedName>
</protein>
<dbReference type="Proteomes" id="UP000027997">
    <property type="component" value="Unassembled WGS sequence"/>
</dbReference>
<proteinExistence type="predicted"/>
<accession>A0A081K6W4</accession>
<dbReference type="AlphaFoldDB" id="A0A081K6W4"/>
<evidence type="ECO:0000313" key="1">
    <source>
        <dbReference type="EMBL" id="KEI69890.1"/>
    </source>
</evidence>
<dbReference type="STRING" id="305900.GV64_03260"/>
<dbReference type="RefSeq" id="WP_020584623.1">
    <property type="nucleotide sequence ID" value="NZ_JOJP01000001.1"/>
</dbReference>
<dbReference type="EMBL" id="JOJP01000001">
    <property type="protein sequence ID" value="KEI69890.1"/>
    <property type="molecule type" value="Genomic_DNA"/>
</dbReference>
<keyword evidence="2" id="KW-1185">Reference proteome</keyword>
<reference evidence="1 2" key="1">
    <citation type="submission" date="2014-06" db="EMBL/GenBank/DDBJ databases">
        <title>Whole Genome Sequences of Three Symbiotic Endozoicomonas Bacteria.</title>
        <authorList>
            <person name="Neave M.J."/>
            <person name="Apprill A."/>
            <person name="Voolstra C.R."/>
        </authorList>
    </citation>
    <scope>NUCLEOTIDE SEQUENCE [LARGE SCALE GENOMIC DNA]</scope>
    <source>
        <strain evidence="1 2">DSM 22380</strain>
    </source>
</reference>
<gene>
    <name evidence="1" type="ORF">GV64_03260</name>
</gene>
<organism evidence="1 2">
    <name type="scientific">Endozoicomonas elysicola</name>
    <dbReference type="NCBI Taxonomy" id="305900"/>
    <lineage>
        <taxon>Bacteria</taxon>
        <taxon>Pseudomonadati</taxon>
        <taxon>Pseudomonadota</taxon>
        <taxon>Gammaproteobacteria</taxon>
        <taxon>Oceanospirillales</taxon>
        <taxon>Endozoicomonadaceae</taxon>
        <taxon>Endozoicomonas</taxon>
    </lineage>
</organism>